<dbReference type="EMBL" id="CAJVQC010155887">
    <property type="protein sequence ID" value="CAG8847428.1"/>
    <property type="molecule type" value="Genomic_DNA"/>
</dbReference>
<proteinExistence type="predicted"/>
<feature type="non-terminal residue" evidence="1">
    <location>
        <position position="1"/>
    </location>
</feature>
<sequence>AIQPEREIITFRGRLKQNVTTKETGSEVGSILIFFWKDSFRRDSFGNTAGVAVDQLKEGQIITVKGYYSGRDNGLFHVTELVEVETEDE</sequence>
<evidence type="ECO:0000313" key="2">
    <source>
        <dbReference type="Proteomes" id="UP000789920"/>
    </source>
</evidence>
<evidence type="ECO:0000313" key="1">
    <source>
        <dbReference type="EMBL" id="CAG8847428.1"/>
    </source>
</evidence>
<keyword evidence="2" id="KW-1185">Reference proteome</keyword>
<protein>
    <submittedName>
        <fullName evidence="1">26571_t:CDS:1</fullName>
    </submittedName>
</protein>
<feature type="non-terminal residue" evidence="1">
    <location>
        <position position="89"/>
    </location>
</feature>
<accession>A0ACA9STR1</accession>
<dbReference type="Proteomes" id="UP000789920">
    <property type="component" value="Unassembled WGS sequence"/>
</dbReference>
<name>A0ACA9STR1_9GLOM</name>
<organism evidence="1 2">
    <name type="scientific">Racocetra persica</name>
    <dbReference type="NCBI Taxonomy" id="160502"/>
    <lineage>
        <taxon>Eukaryota</taxon>
        <taxon>Fungi</taxon>
        <taxon>Fungi incertae sedis</taxon>
        <taxon>Mucoromycota</taxon>
        <taxon>Glomeromycotina</taxon>
        <taxon>Glomeromycetes</taxon>
        <taxon>Diversisporales</taxon>
        <taxon>Gigasporaceae</taxon>
        <taxon>Racocetra</taxon>
    </lineage>
</organism>
<reference evidence="1" key="1">
    <citation type="submission" date="2021-06" db="EMBL/GenBank/DDBJ databases">
        <authorList>
            <person name="Kallberg Y."/>
            <person name="Tangrot J."/>
            <person name="Rosling A."/>
        </authorList>
    </citation>
    <scope>NUCLEOTIDE SEQUENCE</scope>
    <source>
        <strain evidence="1">MA461A</strain>
    </source>
</reference>
<comment type="caution">
    <text evidence="1">The sequence shown here is derived from an EMBL/GenBank/DDBJ whole genome shotgun (WGS) entry which is preliminary data.</text>
</comment>
<gene>
    <name evidence="1" type="ORF">RPERSI_LOCUS34630</name>
</gene>